<dbReference type="AlphaFoldDB" id="A0AAD3SRL9"/>
<protein>
    <submittedName>
        <fullName evidence="1">Uncharacterized protein</fullName>
    </submittedName>
</protein>
<accession>A0AAD3SRL9</accession>
<keyword evidence="2" id="KW-1185">Reference proteome</keyword>
<gene>
    <name evidence="1" type="ORF">Nepgr_017435</name>
</gene>
<proteinExistence type="predicted"/>
<organism evidence="1 2">
    <name type="scientific">Nepenthes gracilis</name>
    <name type="common">Slender pitcher plant</name>
    <dbReference type="NCBI Taxonomy" id="150966"/>
    <lineage>
        <taxon>Eukaryota</taxon>
        <taxon>Viridiplantae</taxon>
        <taxon>Streptophyta</taxon>
        <taxon>Embryophyta</taxon>
        <taxon>Tracheophyta</taxon>
        <taxon>Spermatophyta</taxon>
        <taxon>Magnoliopsida</taxon>
        <taxon>eudicotyledons</taxon>
        <taxon>Gunneridae</taxon>
        <taxon>Pentapetalae</taxon>
        <taxon>Caryophyllales</taxon>
        <taxon>Nepenthaceae</taxon>
        <taxon>Nepenthes</taxon>
    </lineage>
</organism>
<comment type="caution">
    <text evidence="1">The sequence shown here is derived from an EMBL/GenBank/DDBJ whole genome shotgun (WGS) entry which is preliminary data.</text>
</comment>
<reference evidence="1" key="1">
    <citation type="submission" date="2023-05" db="EMBL/GenBank/DDBJ databases">
        <title>Nepenthes gracilis genome sequencing.</title>
        <authorList>
            <person name="Fukushima K."/>
        </authorList>
    </citation>
    <scope>NUCLEOTIDE SEQUENCE</scope>
    <source>
        <strain evidence="1">SING2019-196</strain>
    </source>
</reference>
<evidence type="ECO:0000313" key="1">
    <source>
        <dbReference type="EMBL" id="GMH15594.1"/>
    </source>
</evidence>
<name>A0AAD3SRL9_NEPGR</name>
<dbReference type="Proteomes" id="UP001279734">
    <property type="component" value="Unassembled WGS sequence"/>
</dbReference>
<evidence type="ECO:0000313" key="2">
    <source>
        <dbReference type="Proteomes" id="UP001279734"/>
    </source>
</evidence>
<dbReference type="EMBL" id="BSYO01000015">
    <property type="protein sequence ID" value="GMH15594.1"/>
    <property type="molecule type" value="Genomic_DNA"/>
</dbReference>
<sequence length="109" mass="12165">MLNPHKQETKQPDGAIIIQIPTTKAFGHHHVASLHAGAFFDNGAPNTKTNQTIRLDQQFKVQNINIIAATLSAIDDCNQIQIGQHQYEPIEKQNFLQHRGQQIAQSESS</sequence>